<protein>
    <submittedName>
        <fullName evidence="2">Uncharacterized protein</fullName>
    </submittedName>
</protein>
<name>A0A068TZW7_COFCA</name>
<organism evidence="2 3">
    <name type="scientific">Coffea canephora</name>
    <name type="common">Robusta coffee</name>
    <dbReference type="NCBI Taxonomy" id="49390"/>
    <lineage>
        <taxon>Eukaryota</taxon>
        <taxon>Viridiplantae</taxon>
        <taxon>Streptophyta</taxon>
        <taxon>Embryophyta</taxon>
        <taxon>Tracheophyta</taxon>
        <taxon>Spermatophyta</taxon>
        <taxon>Magnoliopsida</taxon>
        <taxon>eudicotyledons</taxon>
        <taxon>Gunneridae</taxon>
        <taxon>Pentapetalae</taxon>
        <taxon>asterids</taxon>
        <taxon>lamiids</taxon>
        <taxon>Gentianales</taxon>
        <taxon>Rubiaceae</taxon>
        <taxon>Ixoroideae</taxon>
        <taxon>Gardenieae complex</taxon>
        <taxon>Bertiereae - Coffeeae clade</taxon>
        <taxon>Coffeeae</taxon>
        <taxon>Coffea</taxon>
    </lineage>
</organism>
<keyword evidence="3" id="KW-1185">Reference proteome</keyword>
<reference evidence="3" key="1">
    <citation type="journal article" date="2014" name="Science">
        <title>The coffee genome provides insight into the convergent evolution of caffeine biosynthesis.</title>
        <authorList>
            <person name="Denoeud F."/>
            <person name="Carretero-Paulet L."/>
            <person name="Dereeper A."/>
            <person name="Droc G."/>
            <person name="Guyot R."/>
            <person name="Pietrella M."/>
            <person name="Zheng C."/>
            <person name="Alberti A."/>
            <person name="Anthony F."/>
            <person name="Aprea G."/>
            <person name="Aury J.M."/>
            <person name="Bento P."/>
            <person name="Bernard M."/>
            <person name="Bocs S."/>
            <person name="Campa C."/>
            <person name="Cenci A."/>
            <person name="Combes M.C."/>
            <person name="Crouzillat D."/>
            <person name="Da Silva C."/>
            <person name="Daddiego L."/>
            <person name="De Bellis F."/>
            <person name="Dussert S."/>
            <person name="Garsmeur O."/>
            <person name="Gayraud T."/>
            <person name="Guignon V."/>
            <person name="Jahn K."/>
            <person name="Jamilloux V."/>
            <person name="Joet T."/>
            <person name="Labadie K."/>
            <person name="Lan T."/>
            <person name="Leclercq J."/>
            <person name="Lepelley M."/>
            <person name="Leroy T."/>
            <person name="Li L.T."/>
            <person name="Librado P."/>
            <person name="Lopez L."/>
            <person name="Munoz A."/>
            <person name="Noel B."/>
            <person name="Pallavicini A."/>
            <person name="Perrotta G."/>
            <person name="Poncet V."/>
            <person name="Pot D."/>
            <person name="Priyono X."/>
            <person name="Rigoreau M."/>
            <person name="Rouard M."/>
            <person name="Rozas J."/>
            <person name="Tranchant-Dubreuil C."/>
            <person name="VanBuren R."/>
            <person name="Zhang Q."/>
            <person name="Andrade A.C."/>
            <person name="Argout X."/>
            <person name="Bertrand B."/>
            <person name="de Kochko A."/>
            <person name="Graziosi G."/>
            <person name="Henry R.J."/>
            <person name="Jayarama X."/>
            <person name="Ming R."/>
            <person name="Nagai C."/>
            <person name="Rounsley S."/>
            <person name="Sankoff D."/>
            <person name="Giuliano G."/>
            <person name="Albert V.A."/>
            <person name="Wincker P."/>
            <person name="Lashermes P."/>
        </authorList>
    </citation>
    <scope>NUCLEOTIDE SEQUENCE [LARGE SCALE GENOMIC DNA]</scope>
    <source>
        <strain evidence="3">cv. DH200-94</strain>
    </source>
</reference>
<dbReference type="PANTHER" id="PTHR36063">
    <property type="entry name" value="ARABIDOPSIS THALIANA GENOMIC DNA, CHROMOSOME 5, P1 CLONE:MOK16"/>
    <property type="match status" value="1"/>
</dbReference>
<dbReference type="Gramene" id="CDP01597">
    <property type="protein sequence ID" value="CDP01597"/>
    <property type="gene ID" value="GSCOC_T00036698001"/>
</dbReference>
<accession>A0A068TZW7</accession>
<dbReference type="OrthoDB" id="1044997at2759"/>
<proteinExistence type="predicted"/>
<dbReference type="EMBL" id="HG739091">
    <property type="protein sequence ID" value="CDP01597.1"/>
    <property type="molecule type" value="Genomic_DNA"/>
</dbReference>
<sequence length="49" mass="5468">MAKKMMHMKSWMEVAPSPSVLPLKPSHSPKLETISEDRAEGRDDNDDGS</sequence>
<gene>
    <name evidence="2" type="ORF">GSCOC_T00036698001</name>
</gene>
<feature type="compositionally biased region" description="Basic and acidic residues" evidence="1">
    <location>
        <begin position="29"/>
        <end position="42"/>
    </location>
</feature>
<dbReference type="PhylomeDB" id="A0A068TZW7"/>
<evidence type="ECO:0000313" key="2">
    <source>
        <dbReference type="EMBL" id="CDP01597.1"/>
    </source>
</evidence>
<dbReference type="PANTHER" id="PTHR36063:SF1">
    <property type="entry name" value="ARABIDOPSIS THALIANA GENOMIC DNA, CHROMOSOME 5, P1 CLONE:MOK16"/>
    <property type="match status" value="1"/>
</dbReference>
<dbReference type="InParanoid" id="A0A068TZW7"/>
<evidence type="ECO:0000256" key="1">
    <source>
        <dbReference type="SAM" id="MobiDB-lite"/>
    </source>
</evidence>
<dbReference type="AlphaFoldDB" id="A0A068TZW7"/>
<dbReference type="Proteomes" id="UP000295252">
    <property type="component" value="Chromosome IX"/>
</dbReference>
<evidence type="ECO:0000313" key="3">
    <source>
        <dbReference type="Proteomes" id="UP000295252"/>
    </source>
</evidence>
<feature type="region of interest" description="Disordered" evidence="1">
    <location>
        <begin position="1"/>
        <end position="49"/>
    </location>
</feature>